<reference evidence="3" key="1">
    <citation type="journal article" date="2019" name="Int. J. Syst. Evol. Microbiol.">
        <title>The Global Catalogue of Microorganisms (GCM) 10K type strain sequencing project: providing services to taxonomists for standard genome sequencing and annotation.</title>
        <authorList>
            <consortium name="The Broad Institute Genomics Platform"/>
            <consortium name="The Broad Institute Genome Sequencing Center for Infectious Disease"/>
            <person name="Wu L."/>
            <person name="Ma J."/>
        </authorList>
    </citation>
    <scope>NUCLEOTIDE SEQUENCE [LARGE SCALE GENOMIC DNA]</scope>
    <source>
        <strain evidence="3">CGMCC 4.7426</strain>
    </source>
</reference>
<keyword evidence="3" id="KW-1185">Reference proteome</keyword>
<feature type="transmembrane region" description="Helical" evidence="1">
    <location>
        <begin position="202"/>
        <end position="225"/>
    </location>
</feature>
<feature type="transmembrane region" description="Helical" evidence="1">
    <location>
        <begin position="84"/>
        <end position="113"/>
    </location>
</feature>
<gene>
    <name evidence="2" type="ORF">ACFO3D_16670</name>
</gene>
<dbReference type="RefSeq" id="WP_390298740.1">
    <property type="nucleotide sequence ID" value="NZ_JBHSFU010000011.1"/>
</dbReference>
<feature type="transmembrane region" description="Helical" evidence="1">
    <location>
        <begin position="518"/>
        <end position="537"/>
    </location>
</feature>
<feature type="transmembrane region" description="Helical" evidence="1">
    <location>
        <begin position="454"/>
        <end position="472"/>
    </location>
</feature>
<feature type="transmembrane region" description="Helical" evidence="1">
    <location>
        <begin position="134"/>
        <end position="158"/>
    </location>
</feature>
<protein>
    <recommendedName>
        <fullName evidence="4">ABC transporter permease</fullName>
    </recommendedName>
</protein>
<feature type="transmembrane region" description="Helical" evidence="1">
    <location>
        <begin position="164"/>
        <end position="190"/>
    </location>
</feature>
<comment type="caution">
    <text evidence="2">The sequence shown here is derived from an EMBL/GenBank/DDBJ whole genome shotgun (WGS) entry which is preliminary data.</text>
</comment>
<accession>A0ABV9DLR6</accession>
<evidence type="ECO:0000313" key="2">
    <source>
        <dbReference type="EMBL" id="MFC4559820.1"/>
    </source>
</evidence>
<name>A0ABV9DLR6_9BACI</name>
<evidence type="ECO:0008006" key="4">
    <source>
        <dbReference type="Google" id="ProtNLM"/>
    </source>
</evidence>
<evidence type="ECO:0000256" key="1">
    <source>
        <dbReference type="SAM" id="Phobius"/>
    </source>
</evidence>
<feature type="transmembrane region" description="Helical" evidence="1">
    <location>
        <begin position="492"/>
        <end position="512"/>
    </location>
</feature>
<sequence>MDDFRSLKLLDSFKFLFKALHVDYGTMRKILELKLTMDQRRAPTVFTAQSAKKKEGNQFLKSLWIYTLYGLIIIPFLFMDSNYIFQMSLAFGIILFFLMTSMISEFTTVLLDVRDKNIIGTKPVSRRSLSAARMVHICIYMTLLTLAIVIIPLGVMIFKIGLAFSLLFIGMLLLSVLFVIALTALIYIFILRFFSGEQLKDIINYVQILLSVGVVIGYQVLIRSFEFVDFTTSFHFSWWHILIPPIWFGAPFEVFLAQNHSSGMITLTVLGIIMPIISILVYYRLMPSFERNLEKLLTESRDGKKSAFSLNRLLSRLVCFTKEEQVFFQFSALMMSKERDFKLKVYPSLGMALIFPFLFLFNMIRDGGLNDLSGSKIYLTIYFSSIIIPAVIHMLKYAGSYRGGWIFTAAPVKNISLLGRAAVKAFIVKLYLPVFTVLSVVFLAIFSTEILPDLVVVFLSGCIHTILSYILLNKNHIPFSESFEFAQEINTAENIMLTILAGVFAIVHLMVISISYGIYIYLAVLLFALITSWIVVFRK</sequence>
<dbReference type="Proteomes" id="UP001595989">
    <property type="component" value="Unassembled WGS sequence"/>
</dbReference>
<feature type="transmembrane region" description="Helical" evidence="1">
    <location>
        <begin position="377"/>
        <end position="398"/>
    </location>
</feature>
<feature type="transmembrane region" description="Helical" evidence="1">
    <location>
        <begin position="345"/>
        <end position="365"/>
    </location>
</feature>
<feature type="transmembrane region" description="Helical" evidence="1">
    <location>
        <begin position="59"/>
        <end position="78"/>
    </location>
</feature>
<dbReference type="EMBL" id="JBHSFU010000011">
    <property type="protein sequence ID" value="MFC4559820.1"/>
    <property type="molecule type" value="Genomic_DNA"/>
</dbReference>
<feature type="transmembrane region" description="Helical" evidence="1">
    <location>
        <begin position="430"/>
        <end position="448"/>
    </location>
</feature>
<proteinExistence type="predicted"/>
<feature type="transmembrane region" description="Helical" evidence="1">
    <location>
        <begin position="264"/>
        <end position="283"/>
    </location>
</feature>
<keyword evidence="1" id="KW-0472">Membrane</keyword>
<evidence type="ECO:0000313" key="3">
    <source>
        <dbReference type="Proteomes" id="UP001595989"/>
    </source>
</evidence>
<keyword evidence="1" id="KW-1133">Transmembrane helix</keyword>
<keyword evidence="1" id="KW-0812">Transmembrane</keyword>
<organism evidence="2 3">
    <name type="scientific">Virgibacillus kekensis</name>
    <dbReference type="NCBI Taxonomy" id="202261"/>
    <lineage>
        <taxon>Bacteria</taxon>
        <taxon>Bacillati</taxon>
        <taxon>Bacillota</taxon>
        <taxon>Bacilli</taxon>
        <taxon>Bacillales</taxon>
        <taxon>Bacillaceae</taxon>
        <taxon>Virgibacillus</taxon>
    </lineage>
</organism>